<organism evidence="2">
    <name type="scientific">Arundo donax</name>
    <name type="common">Giant reed</name>
    <name type="synonym">Donax arundinaceus</name>
    <dbReference type="NCBI Taxonomy" id="35708"/>
    <lineage>
        <taxon>Eukaryota</taxon>
        <taxon>Viridiplantae</taxon>
        <taxon>Streptophyta</taxon>
        <taxon>Embryophyta</taxon>
        <taxon>Tracheophyta</taxon>
        <taxon>Spermatophyta</taxon>
        <taxon>Magnoliopsida</taxon>
        <taxon>Liliopsida</taxon>
        <taxon>Poales</taxon>
        <taxon>Poaceae</taxon>
        <taxon>PACMAD clade</taxon>
        <taxon>Arundinoideae</taxon>
        <taxon>Arundineae</taxon>
        <taxon>Arundo</taxon>
    </lineage>
</organism>
<reference evidence="2" key="2">
    <citation type="journal article" date="2015" name="Data Brief">
        <title>Shoot transcriptome of the giant reed, Arundo donax.</title>
        <authorList>
            <person name="Barrero R.A."/>
            <person name="Guerrero F.D."/>
            <person name="Moolhuijzen P."/>
            <person name="Goolsby J.A."/>
            <person name="Tidwell J."/>
            <person name="Bellgard S.E."/>
            <person name="Bellgard M.I."/>
        </authorList>
    </citation>
    <scope>NUCLEOTIDE SEQUENCE</scope>
    <source>
        <tissue evidence="2">Shoot tissue taken approximately 20 cm above the soil surface</tissue>
    </source>
</reference>
<dbReference type="AlphaFoldDB" id="A0A0A9GGP0"/>
<reference evidence="2" key="1">
    <citation type="submission" date="2014-09" db="EMBL/GenBank/DDBJ databases">
        <authorList>
            <person name="Magalhaes I.L.F."/>
            <person name="Oliveira U."/>
            <person name="Santos F.R."/>
            <person name="Vidigal T.H.D.A."/>
            <person name="Brescovit A.D."/>
            <person name="Santos A.J."/>
        </authorList>
    </citation>
    <scope>NUCLEOTIDE SEQUENCE</scope>
    <source>
        <tissue evidence="2">Shoot tissue taken approximately 20 cm above the soil surface</tissue>
    </source>
</reference>
<accession>A0A0A9GGP0</accession>
<feature type="compositionally biased region" description="Basic and acidic residues" evidence="1">
    <location>
        <begin position="1"/>
        <end position="17"/>
    </location>
</feature>
<proteinExistence type="predicted"/>
<sequence>MEAISDNEKKKIEKENSFKGPRKAREVQSNMTA</sequence>
<evidence type="ECO:0000256" key="1">
    <source>
        <dbReference type="SAM" id="MobiDB-lite"/>
    </source>
</evidence>
<name>A0A0A9GGP0_ARUDO</name>
<feature type="region of interest" description="Disordered" evidence="1">
    <location>
        <begin position="1"/>
        <end position="33"/>
    </location>
</feature>
<evidence type="ECO:0000313" key="2">
    <source>
        <dbReference type="EMBL" id="JAE23622.1"/>
    </source>
</evidence>
<protein>
    <submittedName>
        <fullName evidence="2">Uncharacterized protein</fullName>
    </submittedName>
</protein>
<dbReference type="EMBL" id="GBRH01174274">
    <property type="protein sequence ID" value="JAE23622.1"/>
    <property type="molecule type" value="Transcribed_RNA"/>
</dbReference>